<feature type="transmembrane region" description="Helical" evidence="8">
    <location>
        <begin position="16"/>
        <end position="36"/>
    </location>
</feature>
<dbReference type="OrthoDB" id="424972at2"/>
<dbReference type="Proteomes" id="UP000295794">
    <property type="component" value="Unassembled WGS sequence"/>
</dbReference>
<keyword evidence="7" id="KW-0653">Protein transport</keyword>
<evidence type="ECO:0000256" key="8">
    <source>
        <dbReference type="SAM" id="Phobius"/>
    </source>
</evidence>
<evidence type="ECO:0000256" key="4">
    <source>
        <dbReference type="ARBA" id="ARBA00022692"/>
    </source>
</evidence>
<evidence type="ECO:0000313" key="12">
    <source>
        <dbReference type="Proteomes" id="UP000295794"/>
    </source>
</evidence>
<evidence type="ECO:0000256" key="7">
    <source>
        <dbReference type="RuleBase" id="RU003879"/>
    </source>
</evidence>
<dbReference type="AlphaFoldDB" id="A0A377Q6K5"/>
<accession>A0A377Q6K5</accession>
<dbReference type="Gene3D" id="3.30.420.270">
    <property type="match status" value="1"/>
</dbReference>
<protein>
    <submittedName>
        <fullName evidence="9 10">Biopolymer transport protein ExbD</fullName>
    </submittedName>
</protein>
<dbReference type="GO" id="GO:0022857">
    <property type="term" value="F:transmembrane transporter activity"/>
    <property type="evidence" value="ECO:0007669"/>
    <property type="project" value="InterPro"/>
</dbReference>
<reference evidence="9 11" key="1">
    <citation type="submission" date="2018-06" db="EMBL/GenBank/DDBJ databases">
        <authorList>
            <consortium name="Pathogen Informatics"/>
            <person name="Doyle S."/>
        </authorList>
    </citation>
    <scope>NUCLEOTIDE SEQUENCE [LARGE SCALE GENOMIC DNA]</scope>
    <source>
        <strain evidence="9 11">NCTC11159</strain>
    </source>
</reference>
<evidence type="ECO:0000256" key="1">
    <source>
        <dbReference type="ARBA" id="ARBA00004162"/>
    </source>
</evidence>
<keyword evidence="3" id="KW-1003">Cell membrane</keyword>
<evidence type="ECO:0000256" key="6">
    <source>
        <dbReference type="ARBA" id="ARBA00023136"/>
    </source>
</evidence>
<evidence type="ECO:0000256" key="3">
    <source>
        <dbReference type="ARBA" id="ARBA00022475"/>
    </source>
</evidence>
<dbReference type="RefSeq" id="WP_099399441.1">
    <property type="nucleotide sequence ID" value="NZ_CAWOLO010000005.1"/>
</dbReference>
<dbReference type="GO" id="GO:0005886">
    <property type="term" value="C:plasma membrane"/>
    <property type="evidence" value="ECO:0007669"/>
    <property type="project" value="UniProtKB-SubCell"/>
</dbReference>
<keyword evidence="5 8" id="KW-1133">Transmembrane helix</keyword>
<keyword evidence="6 8" id="KW-0472">Membrane</keyword>
<evidence type="ECO:0000256" key="5">
    <source>
        <dbReference type="ARBA" id="ARBA00022989"/>
    </source>
</evidence>
<proteinExistence type="inferred from homology"/>
<reference evidence="10 12" key="2">
    <citation type="submission" date="2019-03" db="EMBL/GenBank/DDBJ databases">
        <title>Genomic Encyclopedia of Type Strains, Phase IV (KMG-IV): sequencing the most valuable type-strain genomes for metagenomic binning, comparative biology and taxonomic classification.</title>
        <authorList>
            <person name="Goeker M."/>
        </authorList>
    </citation>
    <scope>NUCLEOTIDE SEQUENCE [LARGE SCALE GENOMIC DNA]</scope>
    <source>
        <strain evidence="10 12">DSM 3764</strain>
    </source>
</reference>
<dbReference type="Proteomes" id="UP000255108">
    <property type="component" value="Unassembled WGS sequence"/>
</dbReference>
<keyword evidence="4 7" id="KW-0812">Transmembrane</keyword>
<dbReference type="PANTHER" id="PTHR30558">
    <property type="entry name" value="EXBD MEMBRANE COMPONENT OF PMF-DRIVEN MACROMOLECULE IMPORT SYSTEM"/>
    <property type="match status" value="1"/>
</dbReference>
<dbReference type="Pfam" id="PF02472">
    <property type="entry name" value="ExbD"/>
    <property type="match status" value="1"/>
</dbReference>
<comment type="subcellular location">
    <subcellularLocation>
        <location evidence="1">Cell membrane</location>
        <topology evidence="1">Single-pass membrane protein</topology>
    </subcellularLocation>
    <subcellularLocation>
        <location evidence="7">Cell membrane</location>
        <topology evidence="7">Single-pass type II membrane protein</topology>
    </subcellularLocation>
</comment>
<evidence type="ECO:0000313" key="11">
    <source>
        <dbReference type="Proteomes" id="UP000255108"/>
    </source>
</evidence>
<organism evidence="9 11">
    <name type="scientific">Iodobacter fluviatilis</name>
    <dbReference type="NCBI Taxonomy" id="537"/>
    <lineage>
        <taxon>Bacteria</taxon>
        <taxon>Pseudomonadati</taxon>
        <taxon>Pseudomonadota</taxon>
        <taxon>Betaproteobacteria</taxon>
        <taxon>Neisseriales</taxon>
        <taxon>Chitinibacteraceae</taxon>
        <taxon>Iodobacter</taxon>
    </lineage>
</organism>
<evidence type="ECO:0000313" key="9">
    <source>
        <dbReference type="EMBL" id="STQ90365.1"/>
    </source>
</evidence>
<dbReference type="EMBL" id="UGHR01000001">
    <property type="protein sequence ID" value="STQ90365.1"/>
    <property type="molecule type" value="Genomic_DNA"/>
</dbReference>
<gene>
    <name evidence="9" type="primary">exbD_1</name>
    <name evidence="10" type="ORF">EV682_105158</name>
    <name evidence="9" type="ORF">NCTC11159_01429</name>
</gene>
<dbReference type="EMBL" id="SMBT01000005">
    <property type="protein sequence ID" value="TCU87033.1"/>
    <property type="molecule type" value="Genomic_DNA"/>
</dbReference>
<dbReference type="GO" id="GO:0015031">
    <property type="term" value="P:protein transport"/>
    <property type="evidence" value="ECO:0007669"/>
    <property type="project" value="UniProtKB-KW"/>
</dbReference>
<evidence type="ECO:0000313" key="10">
    <source>
        <dbReference type="EMBL" id="TCU87033.1"/>
    </source>
</evidence>
<keyword evidence="7" id="KW-0813">Transport</keyword>
<evidence type="ECO:0000256" key="2">
    <source>
        <dbReference type="ARBA" id="ARBA00005811"/>
    </source>
</evidence>
<dbReference type="PANTHER" id="PTHR30558:SF3">
    <property type="entry name" value="BIOPOLYMER TRANSPORT PROTEIN EXBD-RELATED"/>
    <property type="match status" value="1"/>
</dbReference>
<comment type="similarity">
    <text evidence="2 7">Belongs to the ExbD/TolR family.</text>
</comment>
<dbReference type="InterPro" id="IPR003400">
    <property type="entry name" value="ExbD"/>
</dbReference>
<name>A0A377Q6K5_9NEIS</name>
<sequence>MNFRKGRNREEPEINFVPLIDVLLVILIFLMATTTYSKFAELKITLPTADAEKTAENQPKTINVAISANGQYSVNGNAATFSTADDFAMLLRRAAGETQDPMIIINADAQSAHQSVVNVMEAARLAGYGKLTFATQTNAK</sequence>
<keyword evidence="12" id="KW-1185">Reference proteome</keyword>